<evidence type="ECO:0000313" key="3">
    <source>
        <dbReference type="Proteomes" id="UP000700596"/>
    </source>
</evidence>
<gene>
    <name evidence="2" type="ORF">B0J11DRAFT_480593</name>
</gene>
<feature type="transmembrane region" description="Helical" evidence="1">
    <location>
        <begin position="499"/>
        <end position="518"/>
    </location>
</feature>
<keyword evidence="1" id="KW-0812">Transmembrane</keyword>
<accession>A0A9P9E3R5</accession>
<keyword evidence="1" id="KW-1133">Transmembrane helix</keyword>
<dbReference type="OrthoDB" id="5322539at2759"/>
<proteinExistence type="predicted"/>
<dbReference type="PANTHER" id="PTHR35041">
    <property type="entry name" value="MEDIATOR OF RNA POLYMERASE II TRANSCRIPTION SUBUNIT 1"/>
    <property type="match status" value="1"/>
</dbReference>
<dbReference type="EMBL" id="JAGMWT010000003">
    <property type="protein sequence ID" value="KAH7131814.1"/>
    <property type="molecule type" value="Genomic_DNA"/>
</dbReference>
<keyword evidence="1" id="KW-0472">Membrane</keyword>
<organism evidence="2 3">
    <name type="scientific">Dendryphion nanum</name>
    <dbReference type="NCBI Taxonomy" id="256645"/>
    <lineage>
        <taxon>Eukaryota</taxon>
        <taxon>Fungi</taxon>
        <taxon>Dikarya</taxon>
        <taxon>Ascomycota</taxon>
        <taxon>Pezizomycotina</taxon>
        <taxon>Dothideomycetes</taxon>
        <taxon>Pleosporomycetidae</taxon>
        <taxon>Pleosporales</taxon>
        <taxon>Torulaceae</taxon>
        <taxon>Dendryphion</taxon>
    </lineage>
</organism>
<dbReference type="PANTHER" id="PTHR35041:SF6">
    <property type="entry name" value="FORMYLMETHIONINE DEFORMYLASE-LIKE PROTEIN-RELATED"/>
    <property type="match status" value="1"/>
</dbReference>
<dbReference type="AlphaFoldDB" id="A0A9P9E3R5"/>
<sequence>MFYETGEEIWCTIDLTTDTYKALSSALGHYLLYKELDGTITDGGFLKQSHVSTVALLIGASFKASQTASVGLSFAQHLWYILRIRAVAVQTIERLFVLRSNIFELVRFSNMRSASILCLMGAYIWCLGLAIVYPPSSLTVAIGTFPTEAYHKLAVMMPPVPEESSGVLTNIGPSWLLNNLVIKIIKTGQVNSIGDSPGENSTYSLAFMAPQFKCKSERHNLTVPITRDLNLEQKLQDYSGNNRIVLSVDRMFSSGMNQEGLFVIKKGYLATGDLSTPHRGSASTSTYHATINMHMFTCEPQLLEYKINISYPKSVQKVEYSTSAHRPFLPPYWEANLKYKWPKNHSDSMDWGNVSLSSYPEGLVDYVRSINDIIPVFSQRAILDAVTTNLAFNWTQSFTTYQRDCYEQTVSNKNMSCAWNLLEGSVLQDPSIVPIKNRNYSRSAIFDPRQLNFTQHLLNELLFNVTISALSLKTWQDRVLVRKDEYKNIYKFSHPQNLIIPYAVCMSLGIFFVAVGMFSMWKNRISTVDGGFLQIMLATRGNTEMERLALREGNSSPELISKEMKNLKLRYGELVIERGSNAPRRFGLGTEEETISLRKRRRSKRAKTREIVTAASD</sequence>
<evidence type="ECO:0000256" key="1">
    <source>
        <dbReference type="SAM" id="Phobius"/>
    </source>
</evidence>
<protein>
    <submittedName>
        <fullName evidence="2">Uncharacterized protein</fullName>
    </submittedName>
</protein>
<keyword evidence="3" id="KW-1185">Reference proteome</keyword>
<evidence type="ECO:0000313" key="2">
    <source>
        <dbReference type="EMBL" id="KAH7131814.1"/>
    </source>
</evidence>
<name>A0A9P9E3R5_9PLEO</name>
<reference evidence="2" key="1">
    <citation type="journal article" date="2021" name="Nat. Commun.">
        <title>Genetic determinants of endophytism in the Arabidopsis root mycobiome.</title>
        <authorList>
            <person name="Mesny F."/>
            <person name="Miyauchi S."/>
            <person name="Thiergart T."/>
            <person name="Pickel B."/>
            <person name="Atanasova L."/>
            <person name="Karlsson M."/>
            <person name="Huettel B."/>
            <person name="Barry K.W."/>
            <person name="Haridas S."/>
            <person name="Chen C."/>
            <person name="Bauer D."/>
            <person name="Andreopoulos W."/>
            <person name="Pangilinan J."/>
            <person name="LaButti K."/>
            <person name="Riley R."/>
            <person name="Lipzen A."/>
            <person name="Clum A."/>
            <person name="Drula E."/>
            <person name="Henrissat B."/>
            <person name="Kohler A."/>
            <person name="Grigoriev I.V."/>
            <person name="Martin F.M."/>
            <person name="Hacquard S."/>
        </authorList>
    </citation>
    <scope>NUCLEOTIDE SEQUENCE</scope>
    <source>
        <strain evidence="2">MPI-CAGE-CH-0243</strain>
    </source>
</reference>
<dbReference type="Proteomes" id="UP000700596">
    <property type="component" value="Unassembled WGS sequence"/>
</dbReference>
<comment type="caution">
    <text evidence="2">The sequence shown here is derived from an EMBL/GenBank/DDBJ whole genome shotgun (WGS) entry which is preliminary data.</text>
</comment>
<feature type="transmembrane region" description="Helical" evidence="1">
    <location>
        <begin position="114"/>
        <end position="133"/>
    </location>
</feature>